<evidence type="ECO:0000256" key="2">
    <source>
        <dbReference type="ARBA" id="ARBA00013855"/>
    </source>
</evidence>
<dbReference type="InterPro" id="IPR042177">
    <property type="entry name" value="Cell/Rod_1"/>
</dbReference>
<keyword evidence="6" id="KW-1133">Transmembrane helix</keyword>
<comment type="function">
    <text evidence="5">Involved in formation and maintenance of cell shape.</text>
</comment>
<dbReference type="KEGG" id="naf:GQ61_07110"/>
<organism evidence="8 9">
    <name type="scientific">Candidatus Nucleicultrix amoebiphila FS5</name>
    <dbReference type="NCBI Taxonomy" id="1414854"/>
    <lineage>
        <taxon>Bacteria</taxon>
        <taxon>Pseudomonadati</taxon>
        <taxon>Pseudomonadota</taxon>
        <taxon>Alphaproteobacteria</taxon>
        <taxon>Holosporales</taxon>
        <taxon>Candidatus Nucleicultricaceae</taxon>
        <taxon>Candidatus Nucleicultrix</taxon>
    </lineage>
</organism>
<dbReference type="OrthoDB" id="8478127at2"/>
<keyword evidence="9" id="KW-1185">Reference proteome</keyword>
<accession>A0A1W6N5Q2</accession>
<dbReference type="Gene3D" id="2.40.10.350">
    <property type="entry name" value="Rod shape-determining protein MreC, domain 2"/>
    <property type="match status" value="1"/>
</dbReference>
<keyword evidence="3 5" id="KW-0133">Cell shape</keyword>
<feature type="domain" description="Rod shape-determining protein MreC beta-barrel core" evidence="7">
    <location>
        <begin position="140"/>
        <end position="274"/>
    </location>
</feature>
<dbReference type="Pfam" id="PF04085">
    <property type="entry name" value="MreC"/>
    <property type="match status" value="1"/>
</dbReference>
<dbReference type="PIRSF" id="PIRSF038471">
    <property type="entry name" value="MreC"/>
    <property type="match status" value="1"/>
</dbReference>
<evidence type="ECO:0000256" key="5">
    <source>
        <dbReference type="PIRNR" id="PIRNR038471"/>
    </source>
</evidence>
<dbReference type="AlphaFoldDB" id="A0A1W6N5Q2"/>
<feature type="transmembrane region" description="Helical" evidence="6">
    <location>
        <begin position="20"/>
        <end position="42"/>
    </location>
</feature>
<gene>
    <name evidence="8" type="ORF">GQ61_07110</name>
</gene>
<evidence type="ECO:0000313" key="9">
    <source>
        <dbReference type="Proteomes" id="UP000237351"/>
    </source>
</evidence>
<name>A0A1W6N5Q2_9PROT</name>
<reference evidence="8 9" key="1">
    <citation type="submission" date="2014-06" db="EMBL/GenBank/DDBJ databases">
        <title>The genome of the endonuclear symbiont Nucleicultrix amoebiphila.</title>
        <authorList>
            <person name="Schulz F."/>
            <person name="Horn M."/>
        </authorList>
    </citation>
    <scope>NUCLEOTIDE SEQUENCE [LARGE SCALE GENOMIC DNA]</scope>
    <source>
        <strain evidence="8 9">FS5</strain>
    </source>
</reference>
<dbReference type="PANTHER" id="PTHR34138">
    <property type="entry name" value="CELL SHAPE-DETERMINING PROTEIN MREC"/>
    <property type="match status" value="1"/>
</dbReference>
<dbReference type="Proteomes" id="UP000237351">
    <property type="component" value="Chromosome"/>
</dbReference>
<dbReference type="EMBL" id="CP008743">
    <property type="protein sequence ID" value="ARN85096.1"/>
    <property type="molecule type" value="Genomic_DNA"/>
</dbReference>
<keyword evidence="6" id="KW-0812">Transmembrane</keyword>
<dbReference type="NCBIfam" id="TIGR00219">
    <property type="entry name" value="mreC"/>
    <property type="match status" value="1"/>
</dbReference>
<dbReference type="GO" id="GO:0005886">
    <property type="term" value="C:plasma membrane"/>
    <property type="evidence" value="ECO:0007669"/>
    <property type="project" value="TreeGrafter"/>
</dbReference>
<evidence type="ECO:0000256" key="4">
    <source>
        <dbReference type="ARBA" id="ARBA00032089"/>
    </source>
</evidence>
<proteinExistence type="inferred from homology"/>
<dbReference type="InterPro" id="IPR042175">
    <property type="entry name" value="Cell/Rod_MreC_2"/>
</dbReference>
<evidence type="ECO:0000256" key="3">
    <source>
        <dbReference type="ARBA" id="ARBA00022960"/>
    </source>
</evidence>
<dbReference type="InterPro" id="IPR007221">
    <property type="entry name" value="MreC"/>
</dbReference>
<dbReference type="InterPro" id="IPR055342">
    <property type="entry name" value="MreC_beta-barrel_core"/>
</dbReference>
<keyword evidence="6" id="KW-0472">Membrane</keyword>
<dbReference type="STRING" id="1414854.GQ61_07110"/>
<dbReference type="GO" id="GO:0008360">
    <property type="term" value="P:regulation of cell shape"/>
    <property type="evidence" value="ECO:0007669"/>
    <property type="project" value="UniProtKB-KW"/>
</dbReference>
<dbReference type="Gene3D" id="2.40.10.340">
    <property type="entry name" value="Rod shape-determining protein MreC, domain 1"/>
    <property type="match status" value="1"/>
</dbReference>
<evidence type="ECO:0000256" key="1">
    <source>
        <dbReference type="ARBA" id="ARBA00009369"/>
    </source>
</evidence>
<evidence type="ECO:0000256" key="6">
    <source>
        <dbReference type="SAM" id="Phobius"/>
    </source>
</evidence>
<evidence type="ECO:0000313" key="8">
    <source>
        <dbReference type="EMBL" id="ARN85096.1"/>
    </source>
</evidence>
<protein>
    <recommendedName>
        <fullName evidence="2 5">Cell shape-determining protein MreC</fullName>
    </recommendedName>
    <alternativeName>
        <fullName evidence="4 5">Cell shape protein MreC</fullName>
    </alternativeName>
</protein>
<evidence type="ECO:0000259" key="7">
    <source>
        <dbReference type="Pfam" id="PF04085"/>
    </source>
</evidence>
<comment type="similarity">
    <text evidence="1 5">Belongs to the MreC family.</text>
</comment>
<dbReference type="PANTHER" id="PTHR34138:SF1">
    <property type="entry name" value="CELL SHAPE-DETERMINING PROTEIN MREC"/>
    <property type="match status" value="1"/>
</dbReference>
<dbReference type="RefSeq" id="WP_085784621.1">
    <property type="nucleotide sequence ID" value="NZ_CP008743.1"/>
</dbReference>
<sequence length="294" mass="33188">MLSRPNQNIFKRGYLTSLSFFFIFRLSFFMGLALFCFISSVLQKPFIEKIRQNLLDVSTEVVIVSAKPLEYINLMWQGWTSYLQLHKKYEDLTGRISELEHWEQIAHQFNTENSRLRLLLNMVPQPQVEFTTVRAYDNPSQTTSRSLLINGGSLHGIKKNQVVVAHTQIIGRVIEVGYRSSRVLLLIDNTSRIPVESETSHVQGILTGNHTPFLDLVFAHGEGQLNPGELLFTSGKGGVFPAGYKVGVIQNMEGDKIKVLSGVDWKSLDFVQVLTSSVIDDLNEENDAQEEAAQ</sequence>